<name>F9XED2_ZYMTI</name>
<dbReference type="HOGENOM" id="CLU_2924490_0_0_1"/>
<proteinExistence type="predicted"/>
<evidence type="ECO:0000313" key="2">
    <source>
        <dbReference type="Proteomes" id="UP000008062"/>
    </source>
</evidence>
<dbReference type="InParanoid" id="F9XED2"/>
<organism evidence="1 2">
    <name type="scientific">Zymoseptoria tritici (strain CBS 115943 / IPO323)</name>
    <name type="common">Speckled leaf blotch fungus</name>
    <name type="synonym">Septoria tritici</name>
    <dbReference type="NCBI Taxonomy" id="336722"/>
    <lineage>
        <taxon>Eukaryota</taxon>
        <taxon>Fungi</taxon>
        <taxon>Dikarya</taxon>
        <taxon>Ascomycota</taxon>
        <taxon>Pezizomycotina</taxon>
        <taxon>Dothideomycetes</taxon>
        <taxon>Dothideomycetidae</taxon>
        <taxon>Mycosphaerellales</taxon>
        <taxon>Mycosphaerellaceae</taxon>
        <taxon>Zymoseptoria</taxon>
    </lineage>
</organism>
<protein>
    <submittedName>
        <fullName evidence="1">Uncharacterized protein</fullName>
    </submittedName>
</protein>
<dbReference type="RefSeq" id="XP_003851346.1">
    <property type="nucleotide sequence ID" value="XM_003851298.1"/>
</dbReference>
<gene>
    <name evidence="1" type="ORF">MYCGRDRAFT_104723</name>
</gene>
<dbReference type="GeneID" id="13401238"/>
<dbReference type="EMBL" id="CM001201">
    <property type="protein sequence ID" value="EGP86322.1"/>
    <property type="molecule type" value="Genomic_DNA"/>
</dbReference>
<sequence>MLRRGGLSSHGSAPLQQYFGGLGRITRSVQMCSKGSRDTSATHCIVMLEHPGSRQHCDYPH</sequence>
<accession>F9XED2</accession>
<keyword evidence="2" id="KW-1185">Reference proteome</keyword>
<dbReference type="Proteomes" id="UP000008062">
    <property type="component" value="Chromosome 6"/>
</dbReference>
<reference evidence="1 2" key="1">
    <citation type="journal article" date="2011" name="PLoS Genet.">
        <title>Finished genome of the fungal wheat pathogen Mycosphaerella graminicola reveals dispensome structure, chromosome plasticity, and stealth pathogenesis.</title>
        <authorList>
            <person name="Goodwin S.B."/>
            <person name="Ben M'barek S."/>
            <person name="Dhillon B."/>
            <person name="Wittenberg A.H.J."/>
            <person name="Crane C.F."/>
            <person name="Hane J.K."/>
            <person name="Foster A.J."/>
            <person name="Van der Lee T.A.J."/>
            <person name="Grimwood J."/>
            <person name="Aerts A."/>
            <person name="Antoniw J."/>
            <person name="Bailey A."/>
            <person name="Bluhm B."/>
            <person name="Bowler J."/>
            <person name="Bristow J."/>
            <person name="van der Burgt A."/>
            <person name="Canto-Canche B."/>
            <person name="Churchill A.C.L."/>
            <person name="Conde-Ferraez L."/>
            <person name="Cools H.J."/>
            <person name="Coutinho P.M."/>
            <person name="Csukai M."/>
            <person name="Dehal P."/>
            <person name="De Wit P."/>
            <person name="Donzelli B."/>
            <person name="van de Geest H.C."/>
            <person name="van Ham R.C.H.J."/>
            <person name="Hammond-Kosack K.E."/>
            <person name="Henrissat B."/>
            <person name="Kilian A."/>
            <person name="Kobayashi A.K."/>
            <person name="Koopmann E."/>
            <person name="Kourmpetis Y."/>
            <person name="Kuzniar A."/>
            <person name="Lindquist E."/>
            <person name="Lombard V."/>
            <person name="Maliepaard C."/>
            <person name="Martins N."/>
            <person name="Mehrabi R."/>
            <person name="Nap J.P.H."/>
            <person name="Ponomarenko A."/>
            <person name="Rudd J.J."/>
            <person name="Salamov A."/>
            <person name="Schmutz J."/>
            <person name="Schouten H.J."/>
            <person name="Shapiro H."/>
            <person name="Stergiopoulos I."/>
            <person name="Torriani S.F.F."/>
            <person name="Tu H."/>
            <person name="de Vries R.P."/>
            <person name="Waalwijk C."/>
            <person name="Ware S.B."/>
            <person name="Wiebenga A."/>
            <person name="Zwiers L.-H."/>
            <person name="Oliver R.P."/>
            <person name="Grigoriev I.V."/>
            <person name="Kema G.H.J."/>
        </authorList>
    </citation>
    <scope>NUCLEOTIDE SEQUENCE [LARGE SCALE GENOMIC DNA]</scope>
    <source>
        <strain evidence="2">CBS 115943 / IPO323</strain>
    </source>
</reference>
<dbReference type="AlphaFoldDB" id="F9XED2"/>
<dbReference type="KEGG" id="ztr:MYCGRDRAFT_104723"/>
<evidence type="ECO:0000313" key="1">
    <source>
        <dbReference type="EMBL" id="EGP86322.1"/>
    </source>
</evidence>